<keyword evidence="6" id="KW-0067">ATP-binding</keyword>
<dbReference type="PROSITE" id="PS50109">
    <property type="entry name" value="HIS_KIN"/>
    <property type="match status" value="1"/>
</dbReference>
<dbReference type="GO" id="GO:0000160">
    <property type="term" value="P:phosphorelay signal transduction system"/>
    <property type="evidence" value="ECO:0007669"/>
    <property type="project" value="UniProtKB-KW"/>
</dbReference>
<evidence type="ECO:0000259" key="9">
    <source>
        <dbReference type="PROSITE" id="PS50109"/>
    </source>
</evidence>
<dbReference type="InterPro" id="IPR036890">
    <property type="entry name" value="HATPase_C_sf"/>
</dbReference>
<feature type="transmembrane region" description="Helical" evidence="8">
    <location>
        <begin position="65"/>
        <end position="89"/>
    </location>
</feature>
<dbReference type="CDD" id="cd00075">
    <property type="entry name" value="HATPase"/>
    <property type="match status" value="1"/>
</dbReference>
<dbReference type="GO" id="GO:0004673">
    <property type="term" value="F:protein histidine kinase activity"/>
    <property type="evidence" value="ECO:0007669"/>
    <property type="project" value="UniProtKB-EC"/>
</dbReference>
<keyword evidence="5 10" id="KW-0418">Kinase</keyword>
<evidence type="ECO:0000256" key="5">
    <source>
        <dbReference type="ARBA" id="ARBA00022777"/>
    </source>
</evidence>
<dbReference type="Proteomes" id="UP000277999">
    <property type="component" value="Unassembled WGS sequence"/>
</dbReference>
<dbReference type="GO" id="GO:0005524">
    <property type="term" value="F:ATP binding"/>
    <property type="evidence" value="ECO:0007669"/>
    <property type="project" value="UniProtKB-KW"/>
</dbReference>
<keyword evidence="4" id="KW-0547">Nucleotide-binding</keyword>
<keyword evidence="8" id="KW-0472">Membrane</keyword>
<dbReference type="PANTHER" id="PTHR43065">
    <property type="entry name" value="SENSOR HISTIDINE KINASE"/>
    <property type="match status" value="1"/>
</dbReference>
<dbReference type="EMBL" id="RFAQ01000117">
    <property type="protein sequence ID" value="RMC92009.1"/>
    <property type="molecule type" value="Genomic_DNA"/>
</dbReference>
<evidence type="ECO:0000256" key="6">
    <source>
        <dbReference type="ARBA" id="ARBA00022840"/>
    </source>
</evidence>
<comment type="catalytic activity">
    <reaction evidence="1">
        <text>ATP + protein L-histidine = ADP + protein N-phospho-L-histidine.</text>
        <dbReference type="EC" id="2.7.13.3"/>
    </reaction>
</comment>
<feature type="transmembrane region" description="Helical" evidence="8">
    <location>
        <begin position="95"/>
        <end position="114"/>
    </location>
</feature>
<dbReference type="SUPFAM" id="SSF55874">
    <property type="entry name" value="ATPase domain of HSP90 chaperone/DNA topoisomerase II/histidine kinase"/>
    <property type="match status" value="1"/>
</dbReference>
<dbReference type="InterPro" id="IPR003594">
    <property type="entry name" value="HATPase_dom"/>
</dbReference>
<dbReference type="InterPro" id="IPR004358">
    <property type="entry name" value="Sig_transdc_His_kin-like_C"/>
</dbReference>
<feature type="domain" description="Histidine kinase" evidence="9">
    <location>
        <begin position="327"/>
        <end position="434"/>
    </location>
</feature>
<reference evidence="10 11" key="1">
    <citation type="submission" date="2018-10" db="EMBL/GenBank/DDBJ databases">
        <title>Genome-centric metagenomics revealed C2 chemical producing, CO utilizing Clostridium with novel acetogenic gene cluster.</title>
        <authorList>
            <person name="Kang H."/>
            <person name="Park B."/>
            <person name="Choi I.G."/>
            <person name="Chang I.S."/>
        </authorList>
    </citation>
    <scope>NUCLEOTIDE SEQUENCE [LARGE SCALE GENOMIC DNA]</scope>
    <source>
        <strain evidence="10 11">H21-9</strain>
    </source>
</reference>
<keyword evidence="7" id="KW-0902">Two-component regulatory system</keyword>
<evidence type="ECO:0000256" key="1">
    <source>
        <dbReference type="ARBA" id="ARBA00000085"/>
    </source>
</evidence>
<proteinExistence type="predicted"/>
<dbReference type="Gene3D" id="3.30.565.10">
    <property type="entry name" value="Histidine kinase-like ATPase, C-terminal domain"/>
    <property type="match status" value="1"/>
</dbReference>
<keyword evidence="8" id="KW-0812">Transmembrane</keyword>
<dbReference type="InterPro" id="IPR005467">
    <property type="entry name" value="His_kinase_dom"/>
</dbReference>
<organism evidence="10 11">
    <name type="scientific">Clostridium autoethanogenum</name>
    <dbReference type="NCBI Taxonomy" id="84023"/>
    <lineage>
        <taxon>Bacteria</taxon>
        <taxon>Bacillati</taxon>
        <taxon>Bacillota</taxon>
        <taxon>Clostridia</taxon>
        <taxon>Eubacteriales</taxon>
        <taxon>Clostridiaceae</taxon>
        <taxon>Clostridium</taxon>
    </lineage>
</organism>
<keyword evidence="3" id="KW-0808">Transferase</keyword>
<dbReference type="PANTHER" id="PTHR43065:SF46">
    <property type="entry name" value="C4-DICARBOXYLATE TRANSPORT SENSOR PROTEIN DCTB"/>
    <property type="match status" value="1"/>
</dbReference>
<evidence type="ECO:0000256" key="3">
    <source>
        <dbReference type="ARBA" id="ARBA00022679"/>
    </source>
</evidence>
<evidence type="ECO:0000313" key="11">
    <source>
        <dbReference type="Proteomes" id="UP000277999"/>
    </source>
</evidence>
<comment type="caution">
    <text evidence="10">The sequence shown here is derived from an EMBL/GenBank/DDBJ whole genome shotgun (WGS) entry which is preliminary data.</text>
</comment>
<keyword evidence="8" id="KW-1133">Transmembrane helix</keyword>
<evidence type="ECO:0000256" key="8">
    <source>
        <dbReference type="SAM" id="Phobius"/>
    </source>
</evidence>
<evidence type="ECO:0000256" key="7">
    <source>
        <dbReference type="ARBA" id="ARBA00023012"/>
    </source>
</evidence>
<feature type="transmembrane region" description="Helical" evidence="8">
    <location>
        <begin position="154"/>
        <end position="177"/>
    </location>
</feature>
<protein>
    <recommendedName>
        <fullName evidence="2">histidine kinase</fullName>
        <ecNumber evidence="2">2.7.13.3</ecNumber>
    </recommendedName>
</protein>
<accession>A0A3M0S0H7</accession>
<dbReference type="AlphaFoldDB" id="A0A3M0S0H7"/>
<evidence type="ECO:0000256" key="2">
    <source>
        <dbReference type="ARBA" id="ARBA00012438"/>
    </source>
</evidence>
<evidence type="ECO:0000256" key="4">
    <source>
        <dbReference type="ARBA" id="ARBA00022741"/>
    </source>
</evidence>
<dbReference type="Pfam" id="PF02518">
    <property type="entry name" value="HATPase_c"/>
    <property type="match status" value="1"/>
</dbReference>
<feature type="transmembrane region" description="Helical" evidence="8">
    <location>
        <begin position="126"/>
        <end position="148"/>
    </location>
</feature>
<gene>
    <name evidence="10" type="ORF">D9O40_21285</name>
</gene>
<feature type="transmembrane region" description="Helical" evidence="8">
    <location>
        <begin position="17"/>
        <end position="36"/>
    </location>
</feature>
<name>A0A3M0S0H7_9CLOT</name>
<dbReference type="EC" id="2.7.13.3" evidence="2"/>
<dbReference type="PRINTS" id="PR00344">
    <property type="entry name" value="BCTRLSENSOR"/>
</dbReference>
<dbReference type="SMART" id="SM00387">
    <property type="entry name" value="HATPase_c"/>
    <property type="match status" value="1"/>
</dbReference>
<evidence type="ECO:0000313" key="10">
    <source>
        <dbReference type="EMBL" id="RMC92009.1"/>
    </source>
</evidence>
<sequence>MRCVYLKNTASALKEDLFILILIVVSIPIVGEFKFFPLNSTFRVSFSPVLFLFFLFWIKKLPIPLYGVVAGIFTVIFRVVLDCVLQSGFEFHQAFLINSPAFFYYLVFSCLFYLTKINNLHNNPLLMGTLAACIDILSSTCELVVRFLVLRNSISVYAFGLVSIVAIIRSFFVLGFFNIIKLNEVRTAANQQKEQNRYMLLLISNLYAESVQLKKSLTFAENITRDCYTLYESFKTNYSKLNRDELSQSLLKIAGQVHEIKKDNQRIYSGLSKMILSENSKDYMNIEEICNIIVDTNKKYSLTLGKSIDFSVNIAYSGIPDLHIYTVLSLVNNLVSNSIESIENTGTIKIYIGKVEDFIKFQVSDNGIGIPEKKKDLIFKPGYTTKYNKLGKPSTGIGLSYVKQIVTNLKGRVMLESASNSAETTFTIELPIKSLIKEG</sequence>